<dbReference type="PANTHER" id="PTHR14580">
    <property type="entry name" value="MULTIPLE MYELOMA TUMOR-ASSOCIATED PROTEIN 2 FAMILY MEMBER"/>
    <property type="match status" value="1"/>
</dbReference>
<feature type="region of interest" description="Disordered" evidence="1">
    <location>
        <begin position="73"/>
        <end position="165"/>
    </location>
</feature>
<feature type="domain" description="Multiple myeloma tumor-associated protein 2-like N-terminal" evidence="2">
    <location>
        <begin position="11"/>
        <end position="106"/>
    </location>
</feature>
<keyword evidence="4" id="KW-1185">Reference proteome</keyword>
<dbReference type="AlphaFoldDB" id="A0A5N6KWB7"/>
<feature type="compositionally biased region" description="Basic and acidic residues" evidence="1">
    <location>
        <begin position="83"/>
        <end position="101"/>
    </location>
</feature>
<dbReference type="PANTHER" id="PTHR14580:SF0">
    <property type="entry name" value="MULTIPLE MYELOMA TUMOR-ASSOCIATED PROTEIN 2"/>
    <property type="match status" value="1"/>
</dbReference>
<proteinExistence type="predicted"/>
<gene>
    <name evidence="3" type="ORF">FH972_023617</name>
</gene>
<evidence type="ECO:0000313" key="4">
    <source>
        <dbReference type="Proteomes" id="UP000327013"/>
    </source>
</evidence>
<comment type="caution">
    <text evidence="3">The sequence shown here is derived from an EMBL/GenBank/DDBJ whole genome shotgun (WGS) entry which is preliminary data.</text>
</comment>
<dbReference type="EMBL" id="VIBQ01000014">
    <property type="protein sequence ID" value="KAB8349593.1"/>
    <property type="molecule type" value="Genomic_DNA"/>
</dbReference>
<feature type="compositionally biased region" description="Basic residues" evidence="1">
    <location>
        <begin position="155"/>
        <end position="165"/>
    </location>
</feature>
<feature type="compositionally biased region" description="Basic and acidic residues" evidence="1">
    <location>
        <begin position="123"/>
        <end position="154"/>
    </location>
</feature>
<name>A0A5N6KWB7_9ROSI</name>
<evidence type="ECO:0000259" key="2">
    <source>
        <dbReference type="Pfam" id="PF10159"/>
    </source>
</evidence>
<accession>A0A5N6KWB7</accession>
<sequence>MDLLQTVRKEGSRGGRSEFKWDDVKDSQHRENYLGHSLMAREYAVLYPYLICLTDRDAAVGRWQKGRDLNWYAKSGEDGQSEADARREELRKVKQAEDDAMAKALGLDPPQRPENNANMTELGPRKDTDKATLTIPEKKPSRYSDGQPKSDQHRDQRRGRQGHGRRQSFRIWQHVCVNALHSAIILEIALQFSNIVRQAFISLNHGVLLWKPDDVGAQTFHTVFVCDLLYTAYRRGVRVHNNPARIFAVLLKVDCASLESLFQNLIHLERTVNPAQNHFPTLFEQVLCGRGLCASPSEHAAQLLECPAFGVRLTFHDEAYGRKDRLEDNCIEGSARGGLALASKHCGLYRCL</sequence>
<dbReference type="InterPro" id="IPR019315">
    <property type="entry name" value="MMTA2_N"/>
</dbReference>
<reference evidence="3 4" key="1">
    <citation type="submission" date="2019-06" db="EMBL/GenBank/DDBJ databases">
        <title>A chromosomal-level reference genome of Carpinus fangiana (Coryloideae, Betulaceae).</title>
        <authorList>
            <person name="Yang X."/>
            <person name="Wang Z."/>
            <person name="Zhang L."/>
            <person name="Hao G."/>
            <person name="Liu J."/>
            <person name="Yang Y."/>
        </authorList>
    </citation>
    <scope>NUCLEOTIDE SEQUENCE [LARGE SCALE GENOMIC DNA]</scope>
    <source>
        <strain evidence="3">Cfa_2016G</strain>
        <tissue evidence="3">Leaf</tissue>
    </source>
</reference>
<evidence type="ECO:0000313" key="3">
    <source>
        <dbReference type="EMBL" id="KAB8349593.1"/>
    </source>
</evidence>
<evidence type="ECO:0000256" key="1">
    <source>
        <dbReference type="SAM" id="MobiDB-lite"/>
    </source>
</evidence>
<dbReference type="InterPro" id="IPR039207">
    <property type="entry name" value="MMTAG2-like"/>
</dbReference>
<dbReference type="Proteomes" id="UP000327013">
    <property type="component" value="Unassembled WGS sequence"/>
</dbReference>
<organism evidence="3 4">
    <name type="scientific">Carpinus fangiana</name>
    <dbReference type="NCBI Taxonomy" id="176857"/>
    <lineage>
        <taxon>Eukaryota</taxon>
        <taxon>Viridiplantae</taxon>
        <taxon>Streptophyta</taxon>
        <taxon>Embryophyta</taxon>
        <taxon>Tracheophyta</taxon>
        <taxon>Spermatophyta</taxon>
        <taxon>Magnoliopsida</taxon>
        <taxon>eudicotyledons</taxon>
        <taxon>Gunneridae</taxon>
        <taxon>Pentapetalae</taxon>
        <taxon>rosids</taxon>
        <taxon>fabids</taxon>
        <taxon>Fagales</taxon>
        <taxon>Betulaceae</taxon>
        <taxon>Carpinus</taxon>
    </lineage>
</organism>
<dbReference type="OrthoDB" id="5390672at2759"/>
<dbReference type="Pfam" id="PF10159">
    <property type="entry name" value="MMtag"/>
    <property type="match status" value="1"/>
</dbReference>
<protein>
    <recommendedName>
        <fullName evidence="2">Multiple myeloma tumor-associated protein 2-like N-terminal domain-containing protein</fullName>
    </recommendedName>
</protein>